<dbReference type="AlphaFoldDB" id="A0A7W5D2A0"/>
<proteinExistence type="predicted"/>
<keyword evidence="3" id="KW-0645">Protease</keyword>
<keyword evidence="1" id="KW-1133">Transmembrane helix</keyword>
<feature type="transmembrane region" description="Helical" evidence="1">
    <location>
        <begin position="283"/>
        <end position="305"/>
    </location>
</feature>
<dbReference type="Proteomes" id="UP000530850">
    <property type="component" value="Unassembled WGS sequence"/>
</dbReference>
<protein>
    <submittedName>
        <fullName evidence="3">Membrane protease YdiL (CAAX protease family)</fullName>
    </submittedName>
</protein>
<keyword evidence="1" id="KW-0472">Membrane</keyword>
<feature type="transmembrane region" description="Helical" evidence="1">
    <location>
        <begin position="246"/>
        <end position="271"/>
    </location>
</feature>
<evidence type="ECO:0000313" key="4">
    <source>
        <dbReference type="Proteomes" id="UP000530850"/>
    </source>
</evidence>
<feature type="transmembrane region" description="Helical" evidence="1">
    <location>
        <begin position="38"/>
        <end position="56"/>
    </location>
</feature>
<dbReference type="GO" id="GO:0004175">
    <property type="term" value="F:endopeptidase activity"/>
    <property type="evidence" value="ECO:0007669"/>
    <property type="project" value="UniProtKB-ARBA"/>
</dbReference>
<dbReference type="GO" id="GO:0080120">
    <property type="term" value="P:CAAX-box protein maturation"/>
    <property type="evidence" value="ECO:0007669"/>
    <property type="project" value="UniProtKB-ARBA"/>
</dbReference>
<comment type="caution">
    <text evidence="3">The sequence shown here is derived from an EMBL/GenBank/DDBJ whole genome shotgun (WGS) entry which is preliminary data.</text>
</comment>
<name>A0A7W5D2A0_9ACTN</name>
<gene>
    <name evidence="3" type="ORF">FHR31_001399</name>
</gene>
<dbReference type="GO" id="GO:0006508">
    <property type="term" value="P:proteolysis"/>
    <property type="evidence" value="ECO:0007669"/>
    <property type="project" value="UniProtKB-KW"/>
</dbReference>
<keyword evidence="1" id="KW-0812">Transmembrane</keyword>
<feature type="transmembrane region" description="Helical" evidence="1">
    <location>
        <begin position="77"/>
        <end position="98"/>
    </location>
</feature>
<evidence type="ECO:0000256" key="1">
    <source>
        <dbReference type="SAM" id="Phobius"/>
    </source>
</evidence>
<evidence type="ECO:0000259" key="2">
    <source>
        <dbReference type="Pfam" id="PF02517"/>
    </source>
</evidence>
<feature type="transmembrane region" description="Helical" evidence="1">
    <location>
        <begin position="7"/>
        <end position="26"/>
    </location>
</feature>
<feature type="transmembrane region" description="Helical" evidence="1">
    <location>
        <begin position="213"/>
        <end position="234"/>
    </location>
</feature>
<dbReference type="RefSeq" id="WP_123185464.1">
    <property type="nucleotide sequence ID" value="NZ_JANJZF010000001.1"/>
</dbReference>
<accession>A0A7W5D2A0</accession>
<sequence length="349" mass="36219">MKTQRWLLKYPLITMVATYVVITLLAGPQLADTLGGEVARTALAAVVTIGALLLLAPAGLRWMATAESLKDPWARRALLWVALCALAACCANGLLWLLGNTDAWGLSASPAASAIADGIAASAGPAAPTLFEGTGAGAAVANPDTLSLPVRAALLLACCFATAVFEEGFFRGIAVPCAARRTQLELEALKSGDIGPVTQETYRQMSEEEQREITNVSYSAAVFSAILFGAAHLMGSNPFAGSGATAIALLLTEAVGKAVQAGMFGYVMAALMLRTQSVFAPMVVHFLFDVLYFAPVVLATGMLPATYATGSFANLAILALTIATLVPAVRAASSWLKGADTPLEYTAFL</sequence>
<feature type="domain" description="CAAX prenyl protease 2/Lysostaphin resistance protein A-like" evidence="2">
    <location>
        <begin position="152"/>
        <end position="290"/>
    </location>
</feature>
<organism evidence="3 4">
    <name type="scientific">Parvibacter caecicola</name>
    <dbReference type="NCBI Taxonomy" id="747645"/>
    <lineage>
        <taxon>Bacteria</taxon>
        <taxon>Bacillati</taxon>
        <taxon>Actinomycetota</taxon>
        <taxon>Coriobacteriia</taxon>
        <taxon>Coriobacteriales</taxon>
        <taxon>Coriobacteriaceae</taxon>
        <taxon>Parvibacter</taxon>
    </lineage>
</organism>
<reference evidence="3 4" key="1">
    <citation type="submission" date="2020-08" db="EMBL/GenBank/DDBJ databases">
        <title>Sequencing the genomes of 1000 actinobacteria strains.</title>
        <authorList>
            <person name="Klenk H.-P."/>
        </authorList>
    </citation>
    <scope>NUCLEOTIDE SEQUENCE [LARGE SCALE GENOMIC DNA]</scope>
    <source>
        <strain evidence="3 4">DSM 22242</strain>
    </source>
</reference>
<keyword evidence="3" id="KW-0378">Hydrolase</keyword>
<feature type="transmembrane region" description="Helical" evidence="1">
    <location>
        <begin position="148"/>
        <end position="165"/>
    </location>
</feature>
<dbReference type="InterPro" id="IPR003675">
    <property type="entry name" value="Rce1/LyrA-like_dom"/>
</dbReference>
<feature type="transmembrane region" description="Helical" evidence="1">
    <location>
        <begin position="311"/>
        <end position="329"/>
    </location>
</feature>
<evidence type="ECO:0000313" key="3">
    <source>
        <dbReference type="EMBL" id="MBB3171579.1"/>
    </source>
</evidence>
<dbReference type="Pfam" id="PF02517">
    <property type="entry name" value="Rce1-like"/>
    <property type="match status" value="1"/>
</dbReference>
<dbReference type="EMBL" id="JACHYA010000004">
    <property type="protein sequence ID" value="MBB3171579.1"/>
    <property type="molecule type" value="Genomic_DNA"/>
</dbReference>